<dbReference type="AlphaFoldDB" id="X0YAH9"/>
<sequence length="237" mass="26889">IASQLYQTADVSHNEFQKQIMPESFYDMVVTNVPFGTSQPYDTRHNAKNYRIHDYFINKGLNLLRPGGLGVFITSTGSMDKVLRRRIKQPGRTPDYFTEISPRNEFAKKADLIAAIRVPNGIYEGAQASSDILFFRKKGDNLADIEGHEFRKTDEVKMPEMNRHGVATGFGDITMRINKYWGKNPDNVLGRFGAFEARYGDKHEVWTFGNPDTLGEDMSKIISKFPTSVLAKPEAQE</sequence>
<gene>
    <name evidence="2" type="ORF">S01H1_76042</name>
</gene>
<dbReference type="Pfam" id="PF07669">
    <property type="entry name" value="Eco57I"/>
    <property type="match status" value="1"/>
</dbReference>
<dbReference type="EMBL" id="BARS01051005">
    <property type="protein sequence ID" value="GAG52824.1"/>
    <property type="molecule type" value="Genomic_DNA"/>
</dbReference>
<dbReference type="InterPro" id="IPR029063">
    <property type="entry name" value="SAM-dependent_MTases_sf"/>
</dbReference>
<protein>
    <recommendedName>
        <fullName evidence="1">Type II methyltransferase M.TaqI-like domain-containing protein</fullName>
    </recommendedName>
</protein>
<accession>X0YAH9</accession>
<evidence type="ECO:0000259" key="1">
    <source>
        <dbReference type="Pfam" id="PF07669"/>
    </source>
</evidence>
<dbReference type="InterPro" id="IPR011639">
    <property type="entry name" value="MethylTrfase_TaqI-like_dom"/>
</dbReference>
<feature type="domain" description="Type II methyltransferase M.TaqI-like" evidence="1">
    <location>
        <begin position="19"/>
        <end position="79"/>
    </location>
</feature>
<feature type="non-terminal residue" evidence="2">
    <location>
        <position position="1"/>
    </location>
</feature>
<dbReference type="SUPFAM" id="SSF53335">
    <property type="entry name" value="S-adenosyl-L-methionine-dependent methyltransferases"/>
    <property type="match status" value="1"/>
</dbReference>
<feature type="non-terminal residue" evidence="2">
    <location>
        <position position="237"/>
    </location>
</feature>
<name>X0YAH9_9ZZZZ</name>
<dbReference type="Gene3D" id="3.40.50.150">
    <property type="entry name" value="Vaccinia Virus protein VP39"/>
    <property type="match status" value="1"/>
</dbReference>
<comment type="caution">
    <text evidence="2">The sequence shown here is derived from an EMBL/GenBank/DDBJ whole genome shotgun (WGS) entry which is preliminary data.</text>
</comment>
<evidence type="ECO:0000313" key="2">
    <source>
        <dbReference type="EMBL" id="GAG52824.1"/>
    </source>
</evidence>
<organism evidence="2">
    <name type="scientific">marine sediment metagenome</name>
    <dbReference type="NCBI Taxonomy" id="412755"/>
    <lineage>
        <taxon>unclassified sequences</taxon>
        <taxon>metagenomes</taxon>
        <taxon>ecological metagenomes</taxon>
    </lineage>
</organism>
<dbReference type="GO" id="GO:0006304">
    <property type="term" value="P:DNA modification"/>
    <property type="evidence" value="ECO:0007669"/>
    <property type="project" value="InterPro"/>
</dbReference>
<proteinExistence type="predicted"/>
<reference evidence="2" key="1">
    <citation type="journal article" date="2014" name="Front. Microbiol.">
        <title>High frequency of phylogenetically diverse reductive dehalogenase-homologous genes in deep subseafloor sedimentary metagenomes.</title>
        <authorList>
            <person name="Kawai M."/>
            <person name="Futagami T."/>
            <person name="Toyoda A."/>
            <person name="Takaki Y."/>
            <person name="Nishi S."/>
            <person name="Hori S."/>
            <person name="Arai W."/>
            <person name="Tsubouchi T."/>
            <person name="Morono Y."/>
            <person name="Uchiyama I."/>
            <person name="Ito T."/>
            <person name="Fujiyama A."/>
            <person name="Inagaki F."/>
            <person name="Takami H."/>
        </authorList>
    </citation>
    <scope>NUCLEOTIDE SEQUENCE</scope>
    <source>
        <strain evidence="2">Expedition CK06-06</strain>
    </source>
</reference>